<reference evidence="2 3" key="1">
    <citation type="submission" date="2017-11" db="EMBL/GenBank/DDBJ databases">
        <title>Sphingomonas oleivorans sp. nov., isolated from oil-contaminated soil.</title>
        <authorList>
            <person name="Wang L."/>
            <person name="Chen L."/>
        </authorList>
    </citation>
    <scope>NUCLEOTIDE SEQUENCE [LARGE SCALE GENOMIC DNA]</scope>
    <source>
        <strain evidence="2 3">K101</strain>
    </source>
</reference>
<dbReference type="InterPro" id="IPR029063">
    <property type="entry name" value="SAM-dependent_MTases_sf"/>
</dbReference>
<dbReference type="Pfam" id="PF05050">
    <property type="entry name" value="Methyltransf_21"/>
    <property type="match status" value="1"/>
</dbReference>
<proteinExistence type="predicted"/>
<evidence type="ECO:0000313" key="2">
    <source>
        <dbReference type="EMBL" id="PTD17523.1"/>
    </source>
</evidence>
<dbReference type="Gene3D" id="3.40.50.150">
    <property type="entry name" value="Vaccinia Virus protein VP39"/>
    <property type="match status" value="1"/>
</dbReference>
<keyword evidence="3" id="KW-1185">Reference proteome</keyword>
<dbReference type="PANTHER" id="PTHR34203">
    <property type="entry name" value="METHYLTRANSFERASE, FKBM FAMILY PROTEIN"/>
    <property type="match status" value="1"/>
</dbReference>
<evidence type="ECO:0000313" key="3">
    <source>
        <dbReference type="Proteomes" id="UP000241206"/>
    </source>
</evidence>
<dbReference type="Proteomes" id="UP000241206">
    <property type="component" value="Unassembled WGS sequence"/>
</dbReference>
<dbReference type="PANTHER" id="PTHR34203:SF15">
    <property type="entry name" value="SLL1173 PROTEIN"/>
    <property type="match status" value="1"/>
</dbReference>
<dbReference type="AlphaFoldDB" id="A0A2T4HNY6"/>
<dbReference type="InterPro" id="IPR052514">
    <property type="entry name" value="SAM-dependent_MTase"/>
</dbReference>
<accession>A0A2T4HNY6</accession>
<feature type="domain" description="Methyltransferase FkbM" evidence="1">
    <location>
        <begin position="143"/>
        <end position="304"/>
    </location>
</feature>
<dbReference type="InterPro" id="IPR006342">
    <property type="entry name" value="FkbM_mtfrase"/>
</dbReference>
<gene>
    <name evidence="2" type="ORF">CV103_17165</name>
</gene>
<evidence type="ECO:0000259" key="1">
    <source>
        <dbReference type="Pfam" id="PF05050"/>
    </source>
</evidence>
<organism evidence="2 3">
    <name type="scientific">Edaphosphingomonas fennica</name>
    <dbReference type="NCBI Taxonomy" id="114404"/>
    <lineage>
        <taxon>Bacteria</taxon>
        <taxon>Pseudomonadati</taxon>
        <taxon>Pseudomonadota</taxon>
        <taxon>Alphaproteobacteria</taxon>
        <taxon>Sphingomonadales</taxon>
        <taxon>Rhizorhabdaceae</taxon>
        <taxon>Edaphosphingomonas</taxon>
    </lineage>
</organism>
<protein>
    <recommendedName>
        <fullName evidence="1">Methyltransferase FkbM domain-containing protein</fullName>
    </recommendedName>
</protein>
<name>A0A2T4HNY6_9SPHN</name>
<dbReference type="NCBIfam" id="TIGR01444">
    <property type="entry name" value="fkbM_fam"/>
    <property type="match status" value="1"/>
</dbReference>
<sequence length="357" mass="38780">MARAVHYAPAARLQRPACSISSSPGGRDSPVCPGKSIDQGTLRMGWFNAFAQAAIIGTVRPYVSRELPGWGKLYNRLIGTYAHDGFWAGQPPRWVRGKLHGYEMRVDIRRWSNRATFFLGRFYDLPTQLLMMGVVRRGDTVVDIGANEGMISLLLSRLAGPDGRVIAFEPNPGPRAVFEANLERNRIMNTRVHACGLADEPGTLPLFVPHMNSGEGSFGARRYDADEGETIACPIGVGDEMLAGEIPAVIKIDVEGFELRVLRGLSKTMAQAKPVIVMEMVASHLARADASPAALMEELARHGYVGHRLGVERVGGRQALRLIPVDPAAEWTDGDLVWTVPGSAGHDAIEAIRQPAG</sequence>
<comment type="caution">
    <text evidence="2">The sequence shown here is derived from an EMBL/GenBank/DDBJ whole genome shotgun (WGS) entry which is preliminary data.</text>
</comment>
<dbReference type="SUPFAM" id="SSF53335">
    <property type="entry name" value="S-adenosyl-L-methionine-dependent methyltransferases"/>
    <property type="match status" value="1"/>
</dbReference>
<dbReference type="EMBL" id="PHHF01000072">
    <property type="protein sequence ID" value="PTD17523.1"/>
    <property type="molecule type" value="Genomic_DNA"/>
</dbReference>